<feature type="transmembrane region" description="Helical" evidence="12">
    <location>
        <begin position="153"/>
        <end position="171"/>
    </location>
</feature>
<evidence type="ECO:0000256" key="7">
    <source>
        <dbReference type="ARBA" id="ARBA00023053"/>
    </source>
</evidence>
<dbReference type="InterPro" id="IPR001734">
    <property type="entry name" value="Na/solute_symporter"/>
</dbReference>
<keyword evidence="9 12" id="KW-0472">Membrane</keyword>
<sequence>MEAMAIHLNYPLVIFFTVVFFVPIFYKLKLTSIYEYLEMRFGIYARTINSIVFLVVQCISAGVILYAVSLILVQVLPITITQAILCISVFTAIYTYAGGISTVIWTDMLQSLILVIGTIAIFFILIFDIDSGVKSTPEMLNVINLSMDPSVDTTLWAGLVAVAFLHLSVYGTNQLIIQRTLATKDVNTAQKSMLLCGYGAFLSIYCSQS</sequence>
<evidence type="ECO:0000256" key="5">
    <source>
        <dbReference type="ARBA" id="ARBA00022692"/>
    </source>
</evidence>
<evidence type="ECO:0000313" key="13">
    <source>
        <dbReference type="EMBL" id="GAL26604.1"/>
    </source>
</evidence>
<evidence type="ECO:0000256" key="4">
    <source>
        <dbReference type="ARBA" id="ARBA00022475"/>
    </source>
</evidence>
<feature type="transmembrane region" description="Helical" evidence="12">
    <location>
        <begin position="79"/>
        <end position="105"/>
    </location>
</feature>
<evidence type="ECO:0000256" key="9">
    <source>
        <dbReference type="ARBA" id="ARBA00023136"/>
    </source>
</evidence>
<evidence type="ECO:0000256" key="10">
    <source>
        <dbReference type="ARBA" id="ARBA00023201"/>
    </source>
</evidence>
<keyword evidence="6 12" id="KW-1133">Transmembrane helix</keyword>
<accession>A0ABQ0JCX5</accession>
<dbReference type="PANTHER" id="PTHR42985">
    <property type="entry name" value="SODIUM-COUPLED MONOCARBOXYLATE TRANSPORTER"/>
    <property type="match status" value="1"/>
</dbReference>
<dbReference type="EMBL" id="BBMS01000020">
    <property type="protein sequence ID" value="GAL26604.1"/>
    <property type="molecule type" value="Genomic_DNA"/>
</dbReference>
<organism evidence="13 14">
    <name type="scientific">Vibrio variabilis</name>
    <dbReference type="NCBI Taxonomy" id="990271"/>
    <lineage>
        <taxon>Bacteria</taxon>
        <taxon>Pseudomonadati</taxon>
        <taxon>Pseudomonadota</taxon>
        <taxon>Gammaproteobacteria</taxon>
        <taxon>Vibrionales</taxon>
        <taxon>Vibrionaceae</taxon>
        <taxon>Vibrio</taxon>
    </lineage>
</organism>
<name>A0ABQ0JCX5_9VIBR</name>
<dbReference type="PANTHER" id="PTHR42985:SF47">
    <property type="entry name" value="INTEGRAL MEMBRANE TRANSPORT PROTEIN"/>
    <property type="match status" value="1"/>
</dbReference>
<keyword evidence="8" id="KW-0406">Ion transport</keyword>
<keyword evidence="10" id="KW-0739">Sodium transport</keyword>
<comment type="caution">
    <text evidence="13">The sequence shown here is derived from an EMBL/GenBank/DDBJ whole genome shotgun (WGS) entry which is preliminary data.</text>
</comment>
<evidence type="ECO:0000256" key="11">
    <source>
        <dbReference type="RuleBase" id="RU362091"/>
    </source>
</evidence>
<evidence type="ECO:0000256" key="2">
    <source>
        <dbReference type="ARBA" id="ARBA00006434"/>
    </source>
</evidence>
<comment type="subcellular location">
    <subcellularLocation>
        <location evidence="1">Cell membrane</location>
        <topology evidence="1">Multi-pass membrane protein</topology>
    </subcellularLocation>
</comment>
<feature type="transmembrane region" description="Helical" evidence="12">
    <location>
        <begin position="47"/>
        <end position="73"/>
    </location>
</feature>
<keyword evidence="7" id="KW-0915">Sodium</keyword>
<reference evidence="14" key="1">
    <citation type="submission" date="2014-09" db="EMBL/GenBank/DDBJ databases">
        <title>Vibrio variabilis JCM 19239. (C206) whole genome shotgun sequence.</title>
        <authorList>
            <person name="Sawabe T."/>
            <person name="Meirelles P."/>
            <person name="Nakanishi M."/>
            <person name="Sayaka M."/>
            <person name="Hattori M."/>
            <person name="Ohkuma M."/>
        </authorList>
    </citation>
    <scope>NUCLEOTIDE SEQUENCE [LARGE SCALE GENOMIC DNA]</scope>
    <source>
        <strain evidence="14">JCM 19239</strain>
    </source>
</reference>
<evidence type="ECO:0000256" key="1">
    <source>
        <dbReference type="ARBA" id="ARBA00004651"/>
    </source>
</evidence>
<evidence type="ECO:0000256" key="3">
    <source>
        <dbReference type="ARBA" id="ARBA00022448"/>
    </source>
</evidence>
<evidence type="ECO:0000313" key="14">
    <source>
        <dbReference type="Proteomes" id="UP000029223"/>
    </source>
</evidence>
<dbReference type="Gene3D" id="1.20.1730.10">
    <property type="entry name" value="Sodium/glucose cotransporter"/>
    <property type="match status" value="1"/>
</dbReference>
<dbReference type="Pfam" id="PF00474">
    <property type="entry name" value="SSF"/>
    <property type="match status" value="1"/>
</dbReference>
<keyword evidence="5 12" id="KW-0812">Transmembrane</keyword>
<evidence type="ECO:0000256" key="6">
    <source>
        <dbReference type="ARBA" id="ARBA00022989"/>
    </source>
</evidence>
<keyword evidence="3" id="KW-0813">Transport</keyword>
<dbReference type="PROSITE" id="PS50283">
    <property type="entry name" value="NA_SOLUT_SYMP_3"/>
    <property type="match status" value="1"/>
</dbReference>
<keyword evidence="14" id="KW-1185">Reference proteome</keyword>
<feature type="transmembrane region" description="Helical" evidence="12">
    <location>
        <begin position="6"/>
        <end position="26"/>
    </location>
</feature>
<dbReference type="InterPro" id="IPR051163">
    <property type="entry name" value="Sodium:Solute_Symporter_SSF"/>
</dbReference>
<evidence type="ECO:0000256" key="12">
    <source>
        <dbReference type="SAM" id="Phobius"/>
    </source>
</evidence>
<evidence type="ECO:0000256" key="8">
    <source>
        <dbReference type="ARBA" id="ARBA00023065"/>
    </source>
</evidence>
<protein>
    <submittedName>
        <fullName evidence="13">Sodium-solute symporter putative</fullName>
    </submittedName>
</protein>
<gene>
    <name evidence="13" type="ORF">JCM19239_106</name>
</gene>
<dbReference type="Proteomes" id="UP000029223">
    <property type="component" value="Unassembled WGS sequence"/>
</dbReference>
<comment type="similarity">
    <text evidence="2 11">Belongs to the sodium:solute symporter (SSF) (TC 2.A.21) family.</text>
</comment>
<proteinExistence type="inferred from homology"/>
<dbReference type="InterPro" id="IPR038377">
    <property type="entry name" value="Na/Glc_symporter_sf"/>
</dbReference>
<feature type="transmembrane region" description="Helical" evidence="12">
    <location>
        <begin position="112"/>
        <end position="133"/>
    </location>
</feature>
<keyword evidence="4" id="KW-1003">Cell membrane</keyword>